<keyword evidence="2" id="KW-0732">Signal</keyword>
<sequence>MKLLTASVLSLAALLASQASMAEESALMTNRLTESNYQAMQATRAKTDAEQQTAQNAQPDAEKKAGQDKHC</sequence>
<reference evidence="4" key="2">
    <citation type="submission" date="2019-06" db="EMBL/GenBank/DDBJ databases">
        <title>AzeR, a transcriptional regulator that responds to azelaic acid in Pseudomonas nitroreducens.</title>
        <authorList>
            <person name="Bez C."/>
            <person name="Javvadi S.G."/>
            <person name="Bertani I."/>
            <person name="Devescovi G."/>
            <person name="Studholme D.J."/>
            <person name="Geller A."/>
            <person name="Levy A."/>
            <person name="Venturi V."/>
        </authorList>
    </citation>
    <scope>NUCLEOTIDE SEQUENCE [LARGE SCALE GENOMIC DNA]</scope>
    <source>
        <strain evidence="4">DSM 9128</strain>
    </source>
</reference>
<evidence type="ECO:0000313" key="3">
    <source>
        <dbReference type="EMBL" id="TLP73420.1"/>
    </source>
</evidence>
<feature type="region of interest" description="Disordered" evidence="1">
    <location>
        <begin position="40"/>
        <end position="71"/>
    </location>
</feature>
<feature type="signal peptide" evidence="2">
    <location>
        <begin position="1"/>
        <end position="22"/>
    </location>
</feature>
<name>A0A5R9A4F2_PSENT</name>
<organism evidence="3 4">
    <name type="scientific">Pseudomonas nitroreducens</name>
    <dbReference type="NCBI Taxonomy" id="46680"/>
    <lineage>
        <taxon>Bacteria</taxon>
        <taxon>Pseudomonadati</taxon>
        <taxon>Pseudomonadota</taxon>
        <taxon>Gammaproteobacteria</taxon>
        <taxon>Pseudomonadales</taxon>
        <taxon>Pseudomonadaceae</taxon>
        <taxon>Pseudomonas</taxon>
    </lineage>
</organism>
<feature type="chain" id="PRO_5024310006" description="Secreted protein" evidence="2">
    <location>
        <begin position="23"/>
        <end position="71"/>
    </location>
</feature>
<gene>
    <name evidence="3" type="ORF">FEA48_14325</name>
</gene>
<evidence type="ECO:0008006" key="5">
    <source>
        <dbReference type="Google" id="ProtNLM"/>
    </source>
</evidence>
<reference evidence="3 4" key="1">
    <citation type="submission" date="2019-05" db="EMBL/GenBank/DDBJ databases">
        <authorList>
            <person name="Moore K."/>
            <person name="O'Neill P."/>
            <person name="Farbos A."/>
            <person name="Studholme D.J."/>
        </authorList>
    </citation>
    <scope>NUCLEOTIDE SEQUENCE [LARGE SCALE GENOMIC DNA]</scope>
    <source>
        <strain evidence="3 4">DSM 9128</strain>
    </source>
</reference>
<dbReference type="AlphaFoldDB" id="A0A5R9A4F2"/>
<comment type="caution">
    <text evidence="3">The sequence shown here is derived from an EMBL/GenBank/DDBJ whole genome shotgun (WGS) entry which is preliminary data.</text>
</comment>
<evidence type="ECO:0000313" key="4">
    <source>
        <dbReference type="Proteomes" id="UP000307510"/>
    </source>
</evidence>
<evidence type="ECO:0000256" key="2">
    <source>
        <dbReference type="SAM" id="SignalP"/>
    </source>
</evidence>
<feature type="compositionally biased region" description="Basic and acidic residues" evidence="1">
    <location>
        <begin position="60"/>
        <end position="71"/>
    </location>
</feature>
<accession>A0A5R9A4F2</accession>
<dbReference type="RefSeq" id="WP_138214394.1">
    <property type="nucleotide sequence ID" value="NZ_VASG01000004.1"/>
</dbReference>
<protein>
    <recommendedName>
        <fullName evidence="5">Secreted protein</fullName>
    </recommendedName>
</protein>
<dbReference type="Proteomes" id="UP000307510">
    <property type="component" value="Unassembled WGS sequence"/>
</dbReference>
<evidence type="ECO:0000256" key="1">
    <source>
        <dbReference type="SAM" id="MobiDB-lite"/>
    </source>
</evidence>
<proteinExistence type="predicted"/>
<dbReference type="EMBL" id="VASG01000004">
    <property type="protein sequence ID" value="TLP73420.1"/>
    <property type="molecule type" value="Genomic_DNA"/>
</dbReference>